<dbReference type="Proteomes" id="UP000007151">
    <property type="component" value="Unassembled WGS sequence"/>
</dbReference>
<keyword evidence="12 19" id="KW-0408">Iron</keyword>
<dbReference type="eggNOG" id="KOG1805">
    <property type="taxonomic scope" value="Eukaryota"/>
</dbReference>
<dbReference type="GO" id="GO:0016887">
    <property type="term" value="F:ATP hydrolysis activity"/>
    <property type="evidence" value="ECO:0007669"/>
    <property type="project" value="RHEA"/>
</dbReference>
<dbReference type="STRING" id="278856.A0A212FMP9"/>
<comment type="cofactor">
    <cofactor evidence="1">
        <name>[4Fe-4S] cluster</name>
        <dbReference type="ChEBI" id="CHEBI:49883"/>
    </cofactor>
</comment>
<keyword evidence="19" id="KW-0158">Chromosome</keyword>
<keyword evidence="15 19" id="KW-0234">DNA repair</keyword>
<dbReference type="SUPFAM" id="SSF52540">
    <property type="entry name" value="P-loop containing nucleoside triphosphate hydrolases"/>
    <property type="match status" value="1"/>
</dbReference>
<comment type="similarity">
    <text evidence="2 19">Belongs to the DNA2/NAM7 helicase family.</text>
</comment>
<dbReference type="Pfam" id="PF08696">
    <property type="entry name" value="Dna2"/>
    <property type="match status" value="1"/>
</dbReference>
<comment type="caution">
    <text evidence="24">The sequence shown here is derived from an EMBL/GenBank/DDBJ whole genome shotgun (WGS) entry which is preliminary data.</text>
</comment>
<dbReference type="GO" id="GO:0051539">
    <property type="term" value="F:4 iron, 4 sulfur cluster binding"/>
    <property type="evidence" value="ECO:0007669"/>
    <property type="project" value="UniProtKB-UniRule"/>
</dbReference>
<feature type="domain" description="DNA2/NAM7 helicase helicase" evidence="22">
    <location>
        <begin position="876"/>
        <end position="943"/>
    </location>
</feature>
<evidence type="ECO:0000256" key="13">
    <source>
        <dbReference type="ARBA" id="ARBA00023014"/>
    </source>
</evidence>
<keyword evidence="13 19" id="KW-0411">Iron-sulfur</keyword>
<dbReference type="GO" id="GO:0017108">
    <property type="term" value="F:5'-flap endonuclease activity"/>
    <property type="evidence" value="ECO:0007669"/>
    <property type="project" value="UniProtKB-UniRule"/>
</dbReference>
<keyword evidence="16 19" id="KW-0539">Nucleus</keyword>
<evidence type="ECO:0000256" key="2">
    <source>
        <dbReference type="ARBA" id="ARBA00007913"/>
    </source>
</evidence>
<comment type="function">
    <text evidence="19">Key enzyme involved in DNA replication and DNA repair. Involved in Okazaki fragments processing by cleaving long flaps that escape FEN1: flaps that are longer than 27 nucleotides are coated by replication protein A complex (RPA), leading to recruit DNA2 which cleaves the flap until it is too short to bind RPA and becomes a substrate for FEN1. Also involved in 5'-end resection of DNA during double-strand break (DSB) repair by mediating the cleavage of 5'-ssDNA.</text>
</comment>
<feature type="domain" description="DNA2/NAM7 helicase-like C-terminal" evidence="23">
    <location>
        <begin position="951"/>
        <end position="1155"/>
    </location>
</feature>
<dbReference type="Pfam" id="PF13087">
    <property type="entry name" value="AAA_12"/>
    <property type="match status" value="1"/>
</dbReference>
<evidence type="ECO:0000256" key="10">
    <source>
        <dbReference type="ARBA" id="ARBA00022806"/>
    </source>
</evidence>
<keyword evidence="8 19" id="KW-0227">DNA damage</keyword>
<comment type="catalytic activity">
    <reaction evidence="18 19">
        <text>ATP + H2O = ADP + phosphate + H(+)</text>
        <dbReference type="Rhea" id="RHEA:13065"/>
        <dbReference type="ChEBI" id="CHEBI:15377"/>
        <dbReference type="ChEBI" id="CHEBI:15378"/>
        <dbReference type="ChEBI" id="CHEBI:30616"/>
        <dbReference type="ChEBI" id="CHEBI:43474"/>
        <dbReference type="ChEBI" id="CHEBI:456216"/>
        <dbReference type="EC" id="3.6.4.12"/>
    </reaction>
</comment>
<feature type="compositionally biased region" description="Basic and acidic residues" evidence="20">
    <location>
        <begin position="30"/>
        <end position="43"/>
    </location>
</feature>
<gene>
    <name evidence="24" type="ORF">KGM_206898</name>
</gene>
<keyword evidence="3 19" id="KW-0004">4Fe-4S</keyword>
<dbReference type="FunCoup" id="A0A212FMP9">
    <property type="interactions" value="1041"/>
</dbReference>
<keyword evidence="5 19" id="KW-0540">Nuclease</keyword>
<evidence type="ECO:0000259" key="22">
    <source>
        <dbReference type="Pfam" id="PF13086"/>
    </source>
</evidence>
<keyword evidence="9 19" id="KW-0378">Hydrolase</keyword>
<dbReference type="InterPro" id="IPR014808">
    <property type="entry name" value="DNA_replication_fac_Dna2_N"/>
</dbReference>
<dbReference type="CDD" id="cd22318">
    <property type="entry name" value="DNA2_N-like"/>
    <property type="match status" value="1"/>
</dbReference>
<dbReference type="InterPro" id="IPR045055">
    <property type="entry name" value="DNA2/NAM7-like"/>
</dbReference>
<evidence type="ECO:0000256" key="14">
    <source>
        <dbReference type="ARBA" id="ARBA00023125"/>
    </source>
</evidence>
<dbReference type="GO" id="GO:0071932">
    <property type="term" value="P:replication fork reversal"/>
    <property type="evidence" value="ECO:0007669"/>
    <property type="project" value="TreeGrafter"/>
</dbReference>
<feature type="compositionally biased region" description="Basic residues" evidence="20">
    <location>
        <begin position="44"/>
        <end position="54"/>
    </location>
</feature>
<accession>A0A212FMP9</accession>
<evidence type="ECO:0000256" key="9">
    <source>
        <dbReference type="ARBA" id="ARBA00022801"/>
    </source>
</evidence>
<keyword evidence="10 19" id="KW-0347">Helicase</keyword>
<evidence type="ECO:0000256" key="12">
    <source>
        <dbReference type="ARBA" id="ARBA00023004"/>
    </source>
</evidence>
<dbReference type="GO" id="GO:0005694">
    <property type="term" value="C:chromosome"/>
    <property type="evidence" value="ECO:0007669"/>
    <property type="project" value="UniProtKB-SubCell"/>
</dbReference>
<evidence type="ECO:0000256" key="7">
    <source>
        <dbReference type="ARBA" id="ARBA00022741"/>
    </source>
</evidence>
<dbReference type="Gene3D" id="3.40.50.300">
    <property type="entry name" value="P-loop containing nucleotide triphosphate hydrolases"/>
    <property type="match status" value="2"/>
</dbReference>
<dbReference type="InterPro" id="IPR047187">
    <property type="entry name" value="SF1_C_Upf1"/>
</dbReference>
<evidence type="ECO:0000256" key="20">
    <source>
        <dbReference type="SAM" id="MobiDB-lite"/>
    </source>
</evidence>
<keyword evidence="4 19" id="KW-0235">DNA replication</keyword>
<feature type="domain" description="DNA replication factor Dna2 N-terminal" evidence="21">
    <location>
        <begin position="234"/>
        <end position="428"/>
    </location>
</feature>
<dbReference type="InParanoid" id="A0A212FMP9"/>
<evidence type="ECO:0000256" key="16">
    <source>
        <dbReference type="ARBA" id="ARBA00023242"/>
    </source>
</evidence>
<keyword evidence="25" id="KW-1185">Reference proteome</keyword>
<dbReference type="EC" id="3.6.4.12" evidence="19"/>
<keyword evidence="6 19" id="KW-0479">Metal-binding</keyword>
<name>A0A212FMP9_DANPL</name>
<dbReference type="GO" id="GO:0005524">
    <property type="term" value="F:ATP binding"/>
    <property type="evidence" value="ECO:0007669"/>
    <property type="project" value="UniProtKB-UniRule"/>
</dbReference>
<dbReference type="InterPro" id="IPR027417">
    <property type="entry name" value="P-loop_NTPase"/>
</dbReference>
<evidence type="ECO:0000313" key="24">
    <source>
        <dbReference type="EMBL" id="OWR54970.1"/>
    </source>
</evidence>
<evidence type="ECO:0000256" key="11">
    <source>
        <dbReference type="ARBA" id="ARBA00022840"/>
    </source>
</evidence>
<dbReference type="GO" id="GO:0017116">
    <property type="term" value="F:single-stranded DNA helicase activity"/>
    <property type="evidence" value="ECO:0007669"/>
    <property type="project" value="UniProtKB-UniRule"/>
</dbReference>
<dbReference type="GO" id="GO:0003677">
    <property type="term" value="F:DNA binding"/>
    <property type="evidence" value="ECO:0007669"/>
    <property type="project" value="UniProtKB-UniRule"/>
</dbReference>
<dbReference type="EC" id="3.1.-.-" evidence="19"/>
<dbReference type="EMBL" id="AGBW02007651">
    <property type="protein sequence ID" value="OWR54970.1"/>
    <property type="molecule type" value="Genomic_DNA"/>
</dbReference>
<reference evidence="24 25" key="1">
    <citation type="journal article" date="2011" name="Cell">
        <title>The monarch butterfly genome yields insights into long-distance migration.</title>
        <authorList>
            <person name="Zhan S."/>
            <person name="Merlin C."/>
            <person name="Boore J.L."/>
            <person name="Reppert S.M."/>
        </authorList>
    </citation>
    <scope>NUCLEOTIDE SEQUENCE [LARGE SCALE GENOMIC DNA]</scope>
    <source>
        <strain evidence="24">F-2</strain>
    </source>
</reference>
<dbReference type="CDD" id="cd18808">
    <property type="entry name" value="SF1_C_Upf1"/>
    <property type="match status" value="1"/>
</dbReference>
<proteinExistence type="inferred from homology"/>
<evidence type="ECO:0000256" key="18">
    <source>
        <dbReference type="ARBA" id="ARBA00047995"/>
    </source>
</evidence>
<evidence type="ECO:0000256" key="3">
    <source>
        <dbReference type="ARBA" id="ARBA00022485"/>
    </source>
</evidence>
<dbReference type="PANTHER" id="PTHR10887">
    <property type="entry name" value="DNA2/NAM7 HELICASE FAMILY"/>
    <property type="match status" value="1"/>
</dbReference>
<evidence type="ECO:0000313" key="25">
    <source>
        <dbReference type="Proteomes" id="UP000007151"/>
    </source>
</evidence>
<keyword evidence="11 19" id="KW-0067">ATP-binding</keyword>
<evidence type="ECO:0000259" key="21">
    <source>
        <dbReference type="Pfam" id="PF08696"/>
    </source>
</evidence>
<dbReference type="PANTHER" id="PTHR10887:SF433">
    <property type="entry name" value="DNA REPLICATION ATP-DEPENDENT HELICASE_NUCLEASE DNA2"/>
    <property type="match status" value="1"/>
</dbReference>
<protein>
    <recommendedName>
        <fullName evidence="19">DNA replication ATP-dependent helicase/nuclease</fullName>
        <ecNumber evidence="19">3.1.-.-</ecNumber>
        <ecNumber evidence="19">3.6.4.12</ecNumber>
    </recommendedName>
</protein>
<evidence type="ECO:0000256" key="6">
    <source>
        <dbReference type="ARBA" id="ARBA00022723"/>
    </source>
</evidence>
<dbReference type="InterPro" id="IPR011604">
    <property type="entry name" value="PDDEXK-like_dom_sf"/>
</dbReference>
<dbReference type="Gene3D" id="3.90.320.10">
    <property type="match status" value="1"/>
</dbReference>
<evidence type="ECO:0000256" key="17">
    <source>
        <dbReference type="ARBA" id="ARBA00023268"/>
    </source>
</evidence>
<evidence type="ECO:0000256" key="15">
    <source>
        <dbReference type="ARBA" id="ARBA00023204"/>
    </source>
</evidence>
<dbReference type="Pfam" id="PF13086">
    <property type="entry name" value="AAA_11"/>
    <property type="match status" value="1"/>
</dbReference>
<evidence type="ECO:0000256" key="4">
    <source>
        <dbReference type="ARBA" id="ARBA00022705"/>
    </source>
</evidence>
<keyword evidence="7 19" id="KW-0547">Nucleotide-binding</keyword>
<keyword evidence="17 19" id="KW-0511">Multifunctional enzyme</keyword>
<dbReference type="GO" id="GO:0005737">
    <property type="term" value="C:cytoplasm"/>
    <property type="evidence" value="ECO:0007669"/>
    <property type="project" value="TreeGrafter"/>
</dbReference>
<dbReference type="GO" id="GO:0033567">
    <property type="term" value="P:DNA replication, Okazaki fragment processing"/>
    <property type="evidence" value="ECO:0007669"/>
    <property type="project" value="UniProtKB-UniRule"/>
</dbReference>
<organism evidence="24 25">
    <name type="scientific">Danaus plexippus plexippus</name>
    <dbReference type="NCBI Taxonomy" id="278856"/>
    <lineage>
        <taxon>Eukaryota</taxon>
        <taxon>Metazoa</taxon>
        <taxon>Ecdysozoa</taxon>
        <taxon>Arthropoda</taxon>
        <taxon>Hexapoda</taxon>
        <taxon>Insecta</taxon>
        <taxon>Pterygota</taxon>
        <taxon>Neoptera</taxon>
        <taxon>Endopterygota</taxon>
        <taxon>Lepidoptera</taxon>
        <taxon>Glossata</taxon>
        <taxon>Ditrysia</taxon>
        <taxon>Papilionoidea</taxon>
        <taxon>Nymphalidae</taxon>
        <taxon>Danainae</taxon>
        <taxon>Danaini</taxon>
        <taxon>Danaina</taxon>
        <taxon>Danaus</taxon>
        <taxon>Danaus</taxon>
    </lineage>
</organism>
<evidence type="ECO:0000256" key="19">
    <source>
        <dbReference type="RuleBase" id="RU367041"/>
    </source>
</evidence>
<dbReference type="GO" id="GO:0006281">
    <property type="term" value="P:DNA repair"/>
    <property type="evidence" value="ECO:0007669"/>
    <property type="project" value="UniProtKB-KW"/>
</dbReference>
<evidence type="ECO:0000256" key="5">
    <source>
        <dbReference type="ARBA" id="ARBA00022722"/>
    </source>
</evidence>
<feature type="region of interest" description="Disordered" evidence="20">
    <location>
        <begin position="24"/>
        <end position="61"/>
    </location>
</feature>
<dbReference type="AlphaFoldDB" id="A0A212FMP9"/>
<dbReference type="KEGG" id="dpl:KGM_206898"/>
<evidence type="ECO:0000256" key="8">
    <source>
        <dbReference type="ARBA" id="ARBA00022763"/>
    </source>
</evidence>
<feature type="region of interest" description="Disordered" evidence="20">
    <location>
        <begin position="162"/>
        <end position="181"/>
    </location>
</feature>
<dbReference type="InterPro" id="IPR041677">
    <property type="entry name" value="DNA2/NAM7_AAA_11"/>
</dbReference>
<evidence type="ECO:0000259" key="23">
    <source>
        <dbReference type="Pfam" id="PF13087"/>
    </source>
</evidence>
<keyword evidence="14 19" id="KW-0238">DNA-binding</keyword>
<dbReference type="GO" id="GO:0005634">
    <property type="term" value="C:nucleus"/>
    <property type="evidence" value="ECO:0007669"/>
    <property type="project" value="UniProtKB-SubCell"/>
</dbReference>
<evidence type="ECO:0000256" key="1">
    <source>
        <dbReference type="ARBA" id="ARBA00001966"/>
    </source>
</evidence>
<comment type="subcellular location">
    <subcellularLocation>
        <location evidence="19">Nucleus</location>
    </subcellularLocation>
    <subcellularLocation>
        <location evidence="19">Chromosome</location>
    </subcellularLocation>
</comment>
<dbReference type="GO" id="GO:0046872">
    <property type="term" value="F:metal ion binding"/>
    <property type="evidence" value="ECO:0007669"/>
    <property type="project" value="UniProtKB-UniRule"/>
</dbReference>
<sequence length="1190" mass="132864">MQESSSSKKKSAPNKQQTILNFFGNASDLNKTRNQEACSEGKSKSLKRKAHSPSKIHLDSISHKVTGKFSSDNNTTKKLRMDTNTLNDLKGKHIEHDAIKVKSPKKKNILSCKSGLSLNKESNVENIIKHYELEPMNQKENICNRKIEITCSSTDLSNDLNISQNDFNSQPSHDGSSSNEQRISRAEIDDIFIDDFDLEDIKDNLDLTTMQRCKILDIIKHPQSFEIILKNNVNNRGTVFIEGNWLNTYLQTGDIVSILASRDSSGRFRINNTQGLLVLRPDHLISSTSVVSGVFCRRKAVLQERWKGIDSASVTMTIGTLVHEMVQRALTQKISNVPQIKVLCENIIKESIEMLYDAGITEADVRTNMQVYLEPLAEFMQTYVVNDKMIDSKKYQWKGKVEKVLDIEENVCCPQMGLKGKIDATLKVTIHNRKDKTTTVPLELKSGRASVSAEHTGQLVLYGMMMSVLEGKDPARGDQRGLLLYLKDKINITEVNCDYPERRDLVMLRNELVQHLAAGPNDTSQDELTDIEDLGKYHQSLPEPVNHHSACSKCAYLTLCSLHLWHTNGTTVSSGHPLSKLKSTALGHLSSEHIQYFLKWASLLRVEEKMQLMNSPIHALWTDSTDIRSKRGSCAPNLTLSRVSSSNGRYLHVFIRNGTKTETLSGTQYIKGPQAGDFSIVSIDNRPWVAAGAVTLSDSKELQILLDRDLSLRLSSNTKYHIDIYESYATTVQNLTNLGLLIEDTHQASKLRKLIIDKESPTFTQKLPPRVHKLSKELLVTLNEEQQAAVLRVLECDDYVLLQGLPGTGKTQTLCALIQLLCSLGMRVLVTAHTHSAVDTLLSRLPSSLKVLRVGTSSRVSVSAAVKECTTVEQLTNLYNSVQVVGVTCLGASHALLSKNTFDFCIVDEATQVLQSTVLRPLFAANKFVLVGDPEQLPPVVRSRDAKFLGMEVSLFHSLMKDRTTCTLSLQYRMNQPLADLANKIAYSNRLKCANETVAKAALNINKMKLSESSSDQWITTVCSPEPEDAAVFLNTKMELSEDASKTLNNKDEAVVVLAVIKILKQAGISASDIGVIAPYRDQVTLLKRVLDGTQVEASTVDQFQGRDKSVIIYSCTRKDDNLRKVKDNEVLNDKRRLAVSVTRAKHKFIVIGNIRALKRYTTIMKLEEACKTVDLDEEVVTNLNNKYGF</sequence>
<dbReference type="InterPro" id="IPR041679">
    <property type="entry name" value="DNA2/NAM7-like_C"/>
</dbReference>